<dbReference type="AlphaFoldDB" id="A0A1F5ZYU1"/>
<dbReference type="Pfam" id="PF00535">
    <property type="entry name" value="Glycos_transf_2"/>
    <property type="match status" value="1"/>
</dbReference>
<evidence type="ECO:0000259" key="1">
    <source>
        <dbReference type="Pfam" id="PF00535"/>
    </source>
</evidence>
<proteinExistence type="predicted"/>
<dbReference type="InterPro" id="IPR001173">
    <property type="entry name" value="Glyco_trans_2-like"/>
</dbReference>
<dbReference type="SUPFAM" id="SSF53448">
    <property type="entry name" value="Nucleotide-diphospho-sugar transferases"/>
    <property type="match status" value="1"/>
</dbReference>
<dbReference type="InterPro" id="IPR050256">
    <property type="entry name" value="Glycosyltransferase_2"/>
</dbReference>
<accession>A0A1F5ZYU1</accession>
<dbReference type="CDD" id="cd04179">
    <property type="entry name" value="DPM_DPG-synthase_like"/>
    <property type="match status" value="1"/>
</dbReference>
<dbReference type="Gene3D" id="3.90.550.10">
    <property type="entry name" value="Spore Coat Polysaccharide Biosynthesis Protein SpsA, Chain A"/>
    <property type="match status" value="1"/>
</dbReference>
<dbReference type="EMBL" id="MFJM01000031">
    <property type="protein sequence ID" value="OGG17621.1"/>
    <property type="molecule type" value="Genomic_DNA"/>
</dbReference>
<organism evidence="2 3">
    <name type="scientific">Candidatus Gottesmanbacteria bacterium RIFCSPHIGHO2_02_FULL_39_14</name>
    <dbReference type="NCBI Taxonomy" id="1798383"/>
    <lineage>
        <taxon>Bacteria</taxon>
        <taxon>Candidatus Gottesmaniibacteriota</taxon>
    </lineage>
</organism>
<reference evidence="2 3" key="1">
    <citation type="journal article" date="2016" name="Nat. Commun.">
        <title>Thousands of microbial genomes shed light on interconnected biogeochemical processes in an aquifer system.</title>
        <authorList>
            <person name="Anantharaman K."/>
            <person name="Brown C.T."/>
            <person name="Hug L.A."/>
            <person name="Sharon I."/>
            <person name="Castelle C.J."/>
            <person name="Probst A.J."/>
            <person name="Thomas B.C."/>
            <person name="Singh A."/>
            <person name="Wilkins M.J."/>
            <person name="Karaoz U."/>
            <person name="Brodie E.L."/>
            <person name="Williams K.H."/>
            <person name="Hubbard S.S."/>
            <person name="Banfield J.F."/>
        </authorList>
    </citation>
    <scope>NUCLEOTIDE SEQUENCE [LARGE SCALE GENOMIC DNA]</scope>
</reference>
<sequence>MKIDVSIIVPAYNEEDNIGAAIESVLKAVKETTDDYEIICVDDGSTDNTGNILKGLARRNKKIKIVRNEHNMGGGAAFKRGLAVASKTYISGFPGDNDMSWLSLRELLGAADRADLISSYMINPGKRSLWRRIISRIFVRLLNIIFNLNLKYYNGFFICKTKLLKKMPLYSGGVTLLAEIKIRLIKNGASFTEIPFEHTGRKSGASKAFTFKNIWQTFYSLVLVFKDVKDV</sequence>
<evidence type="ECO:0000313" key="3">
    <source>
        <dbReference type="Proteomes" id="UP000176253"/>
    </source>
</evidence>
<dbReference type="Proteomes" id="UP000176253">
    <property type="component" value="Unassembled WGS sequence"/>
</dbReference>
<dbReference type="InterPro" id="IPR029044">
    <property type="entry name" value="Nucleotide-diphossugar_trans"/>
</dbReference>
<gene>
    <name evidence="2" type="ORF">A3D78_05200</name>
</gene>
<dbReference type="STRING" id="1798383.A3D78_05200"/>
<feature type="domain" description="Glycosyltransferase 2-like" evidence="1">
    <location>
        <begin position="6"/>
        <end position="167"/>
    </location>
</feature>
<dbReference type="PANTHER" id="PTHR48090">
    <property type="entry name" value="UNDECAPRENYL-PHOSPHATE 4-DEOXY-4-FORMAMIDO-L-ARABINOSE TRANSFERASE-RELATED"/>
    <property type="match status" value="1"/>
</dbReference>
<comment type="caution">
    <text evidence="2">The sequence shown here is derived from an EMBL/GenBank/DDBJ whole genome shotgun (WGS) entry which is preliminary data.</text>
</comment>
<evidence type="ECO:0000313" key="2">
    <source>
        <dbReference type="EMBL" id="OGG17621.1"/>
    </source>
</evidence>
<name>A0A1F5ZYU1_9BACT</name>
<protein>
    <recommendedName>
        <fullName evidence="1">Glycosyltransferase 2-like domain-containing protein</fullName>
    </recommendedName>
</protein>